<gene>
    <name evidence="4" type="ORF">GMD66_12090</name>
    <name evidence="5" type="ORF">GMD82_17680</name>
</gene>
<proteinExistence type="predicted"/>
<evidence type="ECO:0000313" key="5">
    <source>
        <dbReference type="EMBL" id="MTU41239.1"/>
    </source>
</evidence>
<protein>
    <submittedName>
        <fullName evidence="4">Oxaloacetate decarboxylase</fullName>
    </submittedName>
</protein>
<dbReference type="InterPro" id="IPR001882">
    <property type="entry name" value="Biotin_BS"/>
</dbReference>
<sequence length="636" mass="69828">MKREIKFSLVFRDMWQSAGKYVPTVDQLTRVAPAIIEMGCFARVETNGGGFEQVNLLFGENPNRAVREWTKPFHEAGIQTHMLDRALNGLRMSPVPDDVRQLFYQVKKAQGTDIARTFCGLNDVRNIAPSIRYAKAAGMISQCSLCITHSPIHTVEYYTKMAMELIELGADEICIKDMAGIGRPHSLGQIVANIKAKHPEIPVQYHSHAGPGFNVASILEVCNAGCDYIDVGMEPLSWGTGHADLLTVQAMLKDAGYKVPEINMEAYMKVRSLIQEFMDDFLGLYISPKNRLMNSLLIGPGLPGGMMGSLMSDLEKNLETINKNNIKNNKPLMSQDQLLIKLFDEVAYVWPRVGYPPLVTPFSQYVKNLALMNVMQMEKGKARWSMIADDIWDMILGKAGRLPGPLAPEIIEKAKAEGRKFFEGNPQDNYPDALDKYRKLMNEKQWETGEDDEELFEYAMHPAQYEAYRSGKAKVEFKADVAKRKAEKQTAAQPATVPSQAAPASMAMAMPTTPQVMTVDVNGQSYKVTVAFGDTANAVPAETQAAPAATPAPAAAPAGTGKEVLSPLEGKFFLVKSASDTPVKVGDVVKEGDVLCYVEAMKTYNAVRAEFGGTVTAICLASGDAVSEDDVLMTIQ</sequence>
<dbReference type="InterPro" id="IPR000891">
    <property type="entry name" value="PYR_CT"/>
</dbReference>
<dbReference type="Pfam" id="PF00682">
    <property type="entry name" value="HMGL-like"/>
    <property type="match status" value="1"/>
</dbReference>
<evidence type="ECO:0000259" key="2">
    <source>
        <dbReference type="PROSITE" id="PS50968"/>
    </source>
</evidence>
<evidence type="ECO:0000259" key="3">
    <source>
        <dbReference type="PROSITE" id="PS50991"/>
    </source>
</evidence>
<evidence type="ECO:0000256" key="1">
    <source>
        <dbReference type="ARBA" id="ARBA00023267"/>
    </source>
</evidence>
<evidence type="ECO:0000313" key="6">
    <source>
        <dbReference type="Proteomes" id="UP000434916"/>
    </source>
</evidence>
<reference evidence="6 7" key="1">
    <citation type="journal article" date="2019" name="Nat. Med.">
        <title>A library of human gut bacterial isolates paired with longitudinal multiomics data enables mechanistic microbiome research.</title>
        <authorList>
            <person name="Poyet M."/>
            <person name="Groussin M."/>
            <person name="Gibbons S.M."/>
            <person name="Avila-Pacheco J."/>
            <person name="Jiang X."/>
            <person name="Kearney S.M."/>
            <person name="Perrotta A.R."/>
            <person name="Berdy B."/>
            <person name="Zhao S."/>
            <person name="Lieberman T.D."/>
            <person name="Swanson P.K."/>
            <person name="Smith M."/>
            <person name="Roesemann S."/>
            <person name="Alexander J.E."/>
            <person name="Rich S.A."/>
            <person name="Livny J."/>
            <person name="Vlamakis H."/>
            <person name="Clish C."/>
            <person name="Bullock K."/>
            <person name="Deik A."/>
            <person name="Scott J."/>
            <person name="Pierce K.A."/>
            <person name="Xavier R.J."/>
            <person name="Alm E.J."/>
        </authorList>
    </citation>
    <scope>NUCLEOTIDE SEQUENCE [LARGE SCALE GENOMIC DNA]</scope>
    <source>
        <strain evidence="4 7">BIOML-A25</strain>
        <strain evidence="5 6">BIOML-A29</strain>
    </source>
</reference>
<dbReference type="PANTHER" id="PTHR45266">
    <property type="entry name" value="OXALOACETATE DECARBOXYLASE ALPHA CHAIN"/>
    <property type="match status" value="1"/>
</dbReference>
<dbReference type="PROSITE" id="PS00188">
    <property type="entry name" value="BIOTIN"/>
    <property type="match status" value="1"/>
</dbReference>
<dbReference type="PROSITE" id="PS50991">
    <property type="entry name" value="PYR_CT"/>
    <property type="match status" value="1"/>
</dbReference>
<organism evidence="4 7">
    <name type="scientific">Parabacteroides merdae</name>
    <dbReference type="NCBI Taxonomy" id="46503"/>
    <lineage>
        <taxon>Bacteria</taxon>
        <taxon>Pseudomonadati</taxon>
        <taxon>Bacteroidota</taxon>
        <taxon>Bacteroidia</taxon>
        <taxon>Bacteroidales</taxon>
        <taxon>Tannerellaceae</taxon>
        <taxon>Parabacteroides</taxon>
    </lineage>
</organism>
<comment type="caution">
    <text evidence="4">The sequence shown here is derived from an EMBL/GenBank/DDBJ whole genome shotgun (WGS) entry which is preliminary data.</text>
</comment>
<dbReference type="Pfam" id="PF02436">
    <property type="entry name" value="PYC_OADA"/>
    <property type="match status" value="1"/>
</dbReference>
<keyword evidence="1" id="KW-0092">Biotin</keyword>
<accession>A0A3R6CJI9</accession>
<dbReference type="Gene3D" id="3.20.20.70">
    <property type="entry name" value="Aldolase class I"/>
    <property type="match status" value="1"/>
</dbReference>
<dbReference type="RefSeq" id="WP_122206210.1">
    <property type="nucleotide sequence ID" value="NZ_BAABZJ010000001.1"/>
</dbReference>
<dbReference type="PANTHER" id="PTHR45266:SF3">
    <property type="entry name" value="OXALOACETATE DECARBOXYLASE ALPHA CHAIN"/>
    <property type="match status" value="1"/>
</dbReference>
<dbReference type="GO" id="GO:0004736">
    <property type="term" value="F:pyruvate carboxylase activity"/>
    <property type="evidence" value="ECO:0007669"/>
    <property type="project" value="UniProtKB-ARBA"/>
</dbReference>
<dbReference type="Proteomes" id="UP000434916">
    <property type="component" value="Unassembled WGS sequence"/>
</dbReference>
<dbReference type="EMBL" id="WNCN01000031">
    <property type="protein sequence ID" value="MTU41239.1"/>
    <property type="molecule type" value="Genomic_DNA"/>
</dbReference>
<dbReference type="Pfam" id="PF00364">
    <property type="entry name" value="Biotin_lipoyl"/>
    <property type="match status" value="1"/>
</dbReference>
<dbReference type="InterPro" id="IPR013785">
    <property type="entry name" value="Aldolase_TIM"/>
</dbReference>
<dbReference type="CDD" id="cd06850">
    <property type="entry name" value="biotinyl_domain"/>
    <property type="match status" value="1"/>
</dbReference>
<feature type="domain" description="Lipoyl-binding" evidence="2">
    <location>
        <begin position="555"/>
        <end position="636"/>
    </location>
</feature>
<dbReference type="SUPFAM" id="SSF51569">
    <property type="entry name" value="Aldolase"/>
    <property type="match status" value="1"/>
</dbReference>
<dbReference type="InterPro" id="IPR011053">
    <property type="entry name" value="Single_hybrid_motif"/>
</dbReference>
<dbReference type="SUPFAM" id="SSF89000">
    <property type="entry name" value="post-HMGL domain-like"/>
    <property type="match status" value="1"/>
</dbReference>
<dbReference type="PROSITE" id="PS50968">
    <property type="entry name" value="BIOTINYL_LIPOYL"/>
    <property type="match status" value="1"/>
</dbReference>
<dbReference type="Gene3D" id="2.40.50.100">
    <property type="match status" value="1"/>
</dbReference>
<name>A0A3R6CJI9_9BACT</name>
<dbReference type="EMBL" id="WNCR01000005">
    <property type="protein sequence ID" value="MTU29932.1"/>
    <property type="molecule type" value="Genomic_DNA"/>
</dbReference>
<dbReference type="InterPro" id="IPR000089">
    <property type="entry name" value="Biotin_lipoyl"/>
</dbReference>
<evidence type="ECO:0000313" key="7">
    <source>
        <dbReference type="Proteomes" id="UP000437446"/>
    </source>
</evidence>
<dbReference type="SUPFAM" id="SSF51230">
    <property type="entry name" value="Single hybrid motif"/>
    <property type="match status" value="1"/>
</dbReference>
<dbReference type="InterPro" id="IPR003379">
    <property type="entry name" value="Carboxylase_cons_dom"/>
</dbReference>
<dbReference type="Proteomes" id="UP000437446">
    <property type="component" value="Unassembled WGS sequence"/>
</dbReference>
<dbReference type="InterPro" id="IPR050709">
    <property type="entry name" value="Biotin_Carboxyl_Carrier/Decarb"/>
</dbReference>
<keyword evidence="6" id="KW-1185">Reference proteome</keyword>
<feature type="domain" description="Pyruvate carboxyltransferase" evidence="3">
    <location>
        <begin position="4"/>
        <end position="268"/>
    </location>
</feature>
<dbReference type="AlphaFoldDB" id="A0A3R6CJI9"/>
<evidence type="ECO:0000313" key="4">
    <source>
        <dbReference type="EMBL" id="MTU29932.1"/>
    </source>
</evidence>